<keyword evidence="3" id="KW-0732">Signal</keyword>
<evidence type="ECO:0000256" key="5">
    <source>
        <dbReference type="ARBA" id="ARBA00023180"/>
    </source>
</evidence>
<feature type="compositionally biased region" description="Basic and acidic residues" evidence="6">
    <location>
        <begin position="507"/>
        <end position="518"/>
    </location>
</feature>
<organism>
    <name type="scientific">Branchiostoma floridae</name>
    <name type="common">Florida lancelet</name>
    <name type="synonym">Amphioxus</name>
    <dbReference type="NCBI Taxonomy" id="7739"/>
    <lineage>
        <taxon>Eukaryota</taxon>
        <taxon>Metazoa</taxon>
        <taxon>Chordata</taxon>
        <taxon>Cephalochordata</taxon>
        <taxon>Leptocardii</taxon>
        <taxon>Amphioxiformes</taxon>
        <taxon>Branchiostomatidae</taxon>
        <taxon>Branchiostoma</taxon>
    </lineage>
</organism>
<feature type="compositionally biased region" description="Basic residues" evidence="6">
    <location>
        <begin position="492"/>
        <end position="506"/>
    </location>
</feature>
<feature type="domain" description="Kazal-like" evidence="7">
    <location>
        <begin position="132"/>
        <end position="186"/>
    </location>
</feature>
<dbReference type="GO" id="GO:0005509">
    <property type="term" value="F:calcium ion binding"/>
    <property type="evidence" value="ECO:0007669"/>
    <property type="project" value="InterPro"/>
</dbReference>
<evidence type="ECO:0000259" key="7">
    <source>
        <dbReference type="PROSITE" id="PS51465"/>
    </source>
</evidence>
<dbReference type="InterPro" id="IPR002350">
    <property type="entry name" value="Kazal_dom"/>
</dbReference>
<dbReference type="Gene3D" id="3.30.60.30">
    <property type="match status" value="1"/>
</dbReference>
<dbReference type="PANTHER" id="PTHR13866:SF31">
    <property type="entry name" value="SPARC-LIKE 2"/>
    <property type="match status" value="1"/>
</dbReference>
<evidence type="ECO:0000256" key="3">
    <source>
        <dbReference type="ARBA" id="ARBA00022729"/>
    </source>
</evidence>
<evidence type="ECO:0000313" key="8">
    <source>
        <dbReference type="EMBL" id="EEN44881.1"/>
    </source>
</evidence>
<dbReference type="InterPro" id="IPR011992">
    <property type="entry name" value="EF-hand-dom_pair"/>
</dbReference>
<feature type="region of interest" description="Disordered" evidence="6">
    <location>
        <begin position="334"/>
        <end position="354"/>
    </location>
</feature>
<dbReference type="SMART" id="SM00280">
    <property type="entry name" value="KAZAL"/>
    <property type="match status" value="1"/>
</dbReference>
<feature type="compositionally biased region" description="Acidic residues" evidence="6">
    <location>
        <begin position="459"/>
        <end position="486"/>
    </location>
</feature>
<reference evidence="8" key="1">
    <citation type="journal article" date="2008" name="Nature">
        <title>The amphioxus genome and the evolution of the chordate karyotype.</title>
        <authorList>
            <consortium name="US DOE Joint Genome Institute (JGI-PGF)"/>
            <person name="Putnam N.H."/>
            <person name="Butts T."/>
            <person name="Ferrier D.E.K."/>
            <person name="Furlong R.F."/>
            <person name="Hellsten U."/>
            <person name="Kawashima T."/>
            <person name="Robinson-Rechavi M."/>
            <person name="Shoguchi E."/>
            <person name="Terry A."/>
            <person name="Yu J.-K."/>
            <person name="Benito-Gutierrez E.L."/>
            <person name="Dubchak I."/>
            <person name="Garcia-Fernandez J."/>
            <person name="Gibson-Brown J.J."/>
            <person name="Grigoriev I.V."/>
            <person name="Horton A.C."/>
            <person name="de Jong P.J."/>
            <person name="Jurka J."/>
            <person name="Kapitonov V.V."/>
            <person name="Kohara Y."/>
            <person name="Kuroki Y."/>
            <person name="Lindquist E."/>
            <person name="Lucas S."/>
            <person name="Osoegawa K."/>
            <person name="Pennacchio L.A."/>
            <person name="Salamov A.A."/>
            <person name="Satou Y."/>
            <person name="Sauka-Spengler T."/>
            <person name="Schmutz J."/>
            <person name="Shin-I T."/>
            <person name="Toyoda A."/>
            <person name="Bronner-Fraser M."/>
            <person name="Fujiyama A."/>
            <person name="Holland L.Z."/>
            <person name="Holland P.W.H."/>
            <person name="Satoh N."/>
            <person name="Rokhsar D.S."/>
        </authorList>
    </citation>
    <scope>NUCLEOTIDE SEQUENCE [LARGE SCALE GENOMIC DNA]</scope>
    <source>
        <strain evidence="8">S238N-H82</strain>
        <tissue evidence="8">Testes</tissue>
    </source>
</reference>
<proteinExistence type="predicted"/>
<dbReference type="GO" id="GO:0005576">
    <property type="term" value="C:extracellular region"/>
    <property type="evidence" value="ECO:0007669"/>
    <property type="project" value="UniProtKB-SubCell"/>
</dbReference>
<dbReference type="PANTHER" id="PTHR13866">
    <property type="entry name" value="SPARC OSTEONECTIN"/>
    <property type="match status" value="1"/>
</dbReference>
<evidence type="ECO:0000256" key="6">
    <source>
        <dbReference type="SAM" id="MobiDB-lite"/>
    </source>
</evidence>
<dbReference type="AlphaFoldDB" id="C3ZRE2"/>
<dbReference type="PROSITE" id="PS51465">
    <property type="entry name" value="KAZAL_2"/>
    <property type="match status" value="1"/>
</dbReference>
<evidence type="ECO:0000256" key="1">
    <source>
        <dbReference type="ARBA" id="ARBA00004613"/>
    </source>
</evidence>
<dbReference type="Pfam" id="PF10591">
    <property type="entry name" value="SPARC_Ca_bdg"/>
    <property type="match status" value="1"/>
</dbReference>
<dbReference type="InterPro" id="IPR019577">
    <property type="entry name" value="SPARC/Testican_Ca-bd-dom"/>
</dbReference>
<evidence type="ECO:0000256" key="2">
    <source>
        <dbReference type="ARBA" id="ARBA00022525"/>
    </source>
</evidence>
<name>C3ZRE2_BRAFL</name>
<dbReference type="eggNOG" id="ENOG502SB0R">
    <property type="taxonomic scope" value="Eukaryota"/>
</dbReference>
<keyword evidence="4" id="KW-1015">Disulfide bond</keyword>
<dbReference type="Gene3D" id="1.10.238.10">
    <property type="entry name" value="EF-hand"/>
    <property type="match status" value="1"/>
</dbReference>
<dbReference type="InParanoid" id="C3ZRE2"/>
<dbReference type="Pfam" id="PF07648">
    <property type="entry name" value="Kazal_2"/>
    <property type="match status" value="1"/>
</dbReference>
<evidence type="ECO:0000256" key="4">
    <source>
        <dbReference type="ARBA" id="ARBA00023157"/>
    </source>
</evidence>
<feature type="region of interest" description="Disordered" evidence="6">
    <location>
        <begin position="442"/>
        <end position="518"/>
    </location>
</feature>
<comment type="subcellular location">
    <subcellularLocation>
        <location evidence="1">Secreted</location>
    </subcellularLocation>
</comment>
<dbReference type="CDD" id="cd00104">
    <property type="entry name" value="KAZAL_FS"/>
    <property type="match status" value="1"/>
</dbReference>
<sequence>MECDSRAVWELYLSMVLNVQLPGIGSVAGLSRVNTGNSPTFSTDSPLCVTVCGGADCSETGSSRKSRTFLPPRRWIGRFRFDSLARDLDDVKPGSDIQKVPDSNAAEERDVCENFKCRKPPGSMCTVDYSKGKPRPKCICPTNCPREMEKVCSVYGRTFDNMCRLHVEACRKKRRIEVAYQGECIAKQEPCTEYEKSQFPIRLMEWFFHLKEIDEFGHFSNVTSGATLVMTDRERGKLAKWKYDQLDRKGDGKLGRRDLKDFRYALMPMEHCAEAFFRKCDTNKDKGVDMDEWNTCLGVYRDADEKKMQMGMLVEPEALEVMVEANFKEMLDKMPDVGMPPASPPKFLEEEDDDDQYDDDYYDDAFDYDDFDVIEDPDEKRDFDDKSLTEKPKLKVKVKKAWDQMTVDEKNWAEVDRMLGFDWQETKPETDKPEAENWALVDKMLKEQADQPAQLVEGAQDEDAPEDEEEEEEEEEEEVEEEELSPEEIKKMEKKRRRQERRRQRKLERERKEREQMD</sequence>
<dbReference type="SUPFAM" id="SSF47473">
    <property type="entry name" value="EF-hand"/>
    <property type="match status" value="1"/>
</dbReference>
<gene>
    <name evidence="8" type="ORF">BRAFLDRAFT_98806</name>
</gene>
<dbReference type="InterPro" id="IPR036058">
    <property type="entry name" value="Kazal_dom_sf"/>
</dbReference>
<keyword evidence="5" id="KW-0325">Glycoprotein</keyword>
<accession>C3ZRE2</accession>
<dbReference type="SUPFAM" id="SSF100895">
    <property type="entry name" value="Kazal-type serine protease inhibitors"/>
    <property type="match status" value="1"/>
</dbReference>
<dbReference type="CDD" id="cd00252">
    <property type="entry name" value="EFh_SPARC_EC"/>
    <property type="match status" value="1"/>
</dbReference>
<keyword evidence="2" id="KW-0964">Secreted</keyword>
<protein>
    <recommendedName>
        <fullName evidence="7">Kazal-like domain-containing protein</fullName>
    </recommendedName>
</protein>
<dbReference type="EMBL" id="GG666665">
    <property type="protein sequence ID" value="EEN44881.1"/>
    <property type="molecule type" value="Genomic_DNA"/>
</dbReference>
<dbReference type="FunFam" id="3.30.60.30:FF:000078">
    <property type="entry name" value="Predicted protein"/>
    <property type="match status" value="1"/>
</dbReference>